<dbReference type="SUPFAM" id="SSF46934">
    <property type="entry name" value="UBA-like"/>
    <property type="match status" value="1"/>
</dbReference>
<feature type="compositionally biased region" description="Low complexity" evidence="1">
    <location>
        <begin position="260"/>
        <end position="273"/>
    </location>
</feature>
<feature type="region of interest" description="Disordered" evidence="1">
    <location>
        <begin position="210"/>
        <end position="282"/>
    </location>
</feature>
<feature type="compositionally biased region" description="Low complexity" evidence="1">
    <location>
        <begin position="405"/>
        <end position="414"/>
    </location>
</feature>
<name>A0A7I8XB46_BURXY</name>
<dbReference type="Proteomes" id="UP000659654">
    <property type="component" value="Unassembled WGS sequence"/>
</dbReference>
<accession>A0A7I8XB46</accession>
<feature type="region of interest" description="Disordered" evidence="1">
    <location>
        <begin position="642"/>
        <end position="680"/>
    </location>
</feature>
<feature type="region of interest" description="Disordered" evidence="1">
    <location>
        <begin position="319"/>
        <end position="379"/>
    </location>
</feature>
<feature type="compositionally biased region" description="Basic and acidic residues" evidence="1">
    <location>
        <begin position="323"/>
        <end position="341"/>
    </location>
</feature>
<feature type="compositionally biased region" description="Low complexity" evidence="1">
    <location>
        <begin position="231"/>
        <end position="241"/>
    </location>
</feature>
<dbReference type="OrthoDB" id="5918007at2759"/>
<gene>
    <name evidence="2" type="ORF">BXYJ_LOCUS1227</name>
</gene>
<feature type="compositionally biased region" description="Polar residues" evidence="1">
    <location>
        <begin position="642"/>
        <end position="652"/>
    </location>
</feature>
<feature type="compositionally biased region" description="Polar residues" evidence="1">
    <location>
        <begin position="525"/>
        <end position="566"/>
    </location>
</feature>
<feature type="compositionally biased region" description="Basic and acidic residues" evidence="1">
    <location>
        <begin position="145"/>
        <end position="156"/>
    </location>
</feature>
<dbReference type="InterPro" id="IPR009060">
    <property type="entry name" value="UBA-like_sf"/>
</dbReference>
<feature type="compositionally biased region" description="Low complexity" evidence="1">
    <location>
        <begin position="365"/>
        <end position="379"/>
    </location>
</feature>
<dbReference type="AlphaFoldDB" id="A0A7I8XB46"/>
<feature type="region of interest" description="Disordered" evidence="1">
    <location>
        <begin position="79"/>
        <end position="174"/>
    </location>
</feature>
<feature type="compositionally biased region" description="Basic and acidic residues" evidence="1">
    <location>
        <begin position="90"/>
        <end position="99"/>
    </location>
</feature>
<dbReference type="Proteomes" id="UP000582659">
    <property type="component" value="Unassembled WGS sequence"/>
</dbReference>
<dbReference type="EMBL" id="CAJFDI010000001">
    <property type="protein sequence ID" value="CAD5209007.1"/>
    <property type="molecule type" value="Genomic_DNA"/>
</dbReference>
<dbReference type="Gene3D" id="1.10.8.10">
    <property type="entry name" value="DNA helicase RuvA subunit, C-terminal domain"/>
    <property type="match status" value="1"/>
</dbReference>
<feature type="compositionally biased region" description="Basic and acidic residues" evidence="1">
    <location>
        <begin position="210"/>
        <end position="223"/>
    </location>
</feature>
<evidence type="ECO:0000313" key="3">
    <source>
        <dbReference type="Proteomes" id="UP000659654"/>
    </source>
</evidence>
<dbReference type="SMR" id="A0A7I8XB46"/>
<reference evidence="2" key="1">
    <citation type="submission" date="2020-09" db="EMBL/GenBank/DDBJ databases">
        <authorList>
            <person name="Kikuchi T."/>
        </authorList>
    </citation>
    <scope>NUCLEOTIDE SEQUENCE</scope>
    <source>
        <strain evidence="2">Ka4C1</strain>
    </source>
</reference>
<feature type="compositionally biased region" description="Polar residues" evidence="1">
    <location>
        <begin position="660"/>
        <end position="679"/>
    </location>
</feature>
<feature type="compositionally biased region" description="Low complexity" evidence="1">
    <location>
        <begin position="499"/>
        <end position="515"/>
    </location>
</feature>
<evidence type="ECO:0000256" key="1">
    <source>
        <dbReference type="SAM" id="MobiDB-lite"/>
    </source>
</evidence>
<organism evidence="2 3">
    <name type="scientific">Bursaphelenchus xylophilus</name>
    <name type="common">Pinewood nematode worm</name>
    <name type="synonym">Aphelenchoides xylophilus</name>
    <dbReference type="NCBI Taxonomy" id="6326"/>
    <lineage>
        <taxon>Eukaryota</taxon>
        <taxon>Metazoa</taxon>
        <taxon>Ecdysozoa</taxon>
        <taxon>Nematoda</taxon>
        <taxon>Chromadorea</taxon>
        <taxon>Rhabditida</taxon>
        <taxon>Tylenchina</taxon>
        <taxon>Tylenchomorpha</taxon>
        <taxon>Aphelenchoidea</taxon>
        <taxon>Aphelenchoididae</taxon>
        <taxon>Bursaphelenchus</taxon>
    </lineage>
</organism>
<protein>
    <submittedName>
        <fullName evidence="2">(pine wood nematode) hypothetical protein</fullName>
    </submittedName>
</protein>
<proteinExistence type="predicted"/>
<keyword evidence="3" id="KW-1185">Reference proteome</keyword>
<feature type="region of interest" description="Disordered" evidence="1">
    <location>
        <begin position="493"/>
        <end position="582"/>
    </location>
</feature>
<dbReference type="EMBL" id="CAJFCV020000001">
    <property type="protein sequence ID" value="CAG9083668.1"/>
    <property type="molecule type" value="Genomic_DNA"/>
</dbReference>
<comment type="caution">
    <text evidence="2">The sequence shown here is derived from an EMBL/GenBank/DDBJ whole genome shotgun (WGS) entry which is preliminary data.</text>
</comment>
<feature type="compositionally biased region" description="Low complexity" evidence="1">
    <location>
        <begin position="428"/>
        <end position="447"/>
    </location>
</feature>
<sequence>MGGKFDNSGRSATKDQLRVAQYTHHNKDDEDRGQIRRLIDGIVETTRCTHEEAELALFDAGNDVQVAVNKILESSNLDTWSHQKNKKDKKKLEAEEKKAQNRNGQYRRGPRPQNGNGEVPKPTKFNKGNAEGTENKPFQPRKPRPQGERNLKKGEKEEVDDSWKSGPRVFQRTDVVETKAQPVVESSQPQQPVCAAGPLSFAAIAARAAKKETPKIDESPEKLEEFEELQPESPESVVDSSVKPEIEVAKSPVKTPKVSTPNPATPHNTPADTVNESLTDKLKNDLGLGSSVVATESPVAPPKFECVSDVSKEVVFDFAGDSSSHKEVYDRQPESVSKVENHAPLNESASRVPHNVIGQYTHSPSQQNRQQSSNQARSATLSFTDTSSVNYHPQVQDVRANGAHPSPVKPQTTSQPPPVVQPLSQGNVQPAQPTQTSQSHQQQQQQAFIPPVPQLGFPNFGYMGMYNPYQYPALGQMDFNALGMMPGLTVTSAGPMPAVQSHHQQNQHQVQQSGHQRSDYFSDVSKYNASTQSNGANNQNQTSALTQSQQRQPILDNNSQTMSGASQVGPPPGFAPANLPGSAPFVPQQSLNNMFTQFQVPFNPAQMQYPFMMNQKMPQPVYQQQVVDEQDSRMNQQQKIYNQSDKYGQSNGNKDRPVGQPSQSQLSSYVPPNYNNVGSAQLLGNKKHNYQTWNS</sequence>
<feature type="region of interest" description="Disordered" evidence="1">
    <location>
        <begin position="399"/>
        <end position="447"/>
    </location>
</feature>
<evidence type="ECO:0000313" key="2">
    <source>
        <dbReference type="EMBL" id="CAD5209007.1"/>
    </source>
</evidence>